<keyword evidence="3" id="KW-1185">Reference proteome</keyword>
<organism evidence="2 3">
    <name type="scientific">Hydrobacter penzbergensis</name>
    <dbReference type="NCBI Taxonomy" id="1235997"/>
    <lineage>
        <taxon>Bacteria</taxon>
        <taxon>Pseudomonadati</taxon>
        <taxon>Bacteroidota</taxon>
        <taxon>Chitinophagia</taxon>
        <taxon>Chitinophagales</taxon>
        <taxon>Chitinophagaceae</taxon>
        <taxon>Hydrobacter</taxon>
    </lineage>
</organism>
<sequence length="57" mass="6600">MFLFNNVLGRKRELEKSYRSWLCTTTAGSAFLAVAASLLHCIYQGGRYIFFLFIQFV</sequence>
<gene>
    <name evidence="2" type="ORF">SAMN05444410_11677</name>
</gene>
<proteinExistence type="predicted"/>
<feature type="transmembrane region" description="Helical" evidence="1">
    <location>
        <begin position="21"/>
        <end position="43"/>
    </location>
</feature>
<dbReference type="Proteomes" id="UP000198711">
    <property type="component" value="Unassembled WGS sequence"/>
</dbReference>
<keyword evidence="1" id="KW-0812">Transmembrane</keyword>
<evidence type="ECO:0000313" key="3">
    <source>
        <dbReference type="Proteomes" id="UP000198711"/>
    </source>
</evidence>
<keyword evidence="1" id="KW-1133">Transmembrane helix</keyword>
<dbReference type="EMBL" id="FNNO01000016">
    <property type="protein sequence ID" value="SDX45893.1"/>
    <property type="molecule type" value="Genomic_DNA"/>
</dbReference>
<evidence type="ECO:0000256" key="1">
    <source>
        <dbReference type="SAM" id="Phobius"/>
    </source>
</evidence>
<comment type="caution">
    <text evidence="2">The sequence shown here is derived from an EMBL/GenBank/DDBJ whole genome shotgun (WGS) entry which is preliminary data.</text>
</comment>
<dbReference type="AlphaFoldDB" id="A0A8X8IF40"/>
<protein>
    <submittedName>
        <fullName evidence="2">Uncharacterized protein</fullName>
    </submittedName>
</protein>
<evidence type="ECO:0000313" key="2">
    <source>
        <dbReference type="EMBL" id="SDX45893.1"/>
    </source>
</evidence>
<reference evidence="2 3" key="1">
    <citation type="submission" date="2016-10" db="EMBL/GenBank/DDBJ databases">
        <authorList>
            <person name="Varghese N."/>
            <person name="Submissions S."/>
        </authorList>
    </citation>
    <scope>NUCLEOTIDE SEQUENCE [LARGE SCALE GENOMIC DNA]</scope>
    <source>
        <strain evidence="2 3">DSM 25353</strain>
    </source>
</reference>
<keyword evidence="1" id="KW-0472">Membrane</keyword>
<accession>A0A8X8IF40</accession>
<name>A0A8X8IF40_9BACT</name>